<evidence type="ECO:0000313" key="3">
    <source>
        <dbReference type="Proteomes" id="UP000265520"/>
    </source>
</evidence>
<keyword evidence="1" id="KW-0472">Membrane</keyword>
<sequence>AGEAEKMIRSLNEKAVEIVDRDINGNGTEREGGNERKLQWSIVAAGAGSTVAVAALVYVYCAKRS</sequence>
<keyword evidence="1" id="KW-1133">Transmembrane helix</keyword>
<dbReference type="Proteomes" id="UP000265520">
    <property type="component" value="Unassembled WGS sequence"/>
</dbReference>
<keyword evidence="1" id="KW-0812">Transmembrane</keyword>
<keyword evidence="3" id="KW-1185">Reference proteome</keyword>
<proteinExistence type="predicted"/>
<accession>A0A392TXQ0</accession>
<evidence type="ECO:0000256" key="1">
    <source>
        <dbReference type="SAM" id="Phobius"/>
    </source>
</evidence>
<feature type="transmembrane region" description="Helical" evidence="1">
    <location>
        <begin position="38"/>
        <end position="61"/>
    </location>
</feature>
<name>A0A392TXQ0_9FABA</name>
<feature type="non-terminal residue" evidence="2">
    <location>
        <position position="1"/>
    </location>
</feature>
<protein>
    <submittedName>
        <fullName evidence="2">Uncharacterized protein</fullName>
    </submittedName>
</protein>
<dbReference type="AlphaFoldDB" id="A0A392TXQ0"/>
<comment type="caution">
    <text evidence="2">The sequence shown here is derived from an EMBL/GenBank/DDBJ whole genome shotgun (WGS) entry which is preliminary data.</text>
</comment>
<dbReference type="EMBL" id="LXQA010685501">
    <property type="protein sequence ID" value="MCI65941.1"/>
    <property type="molecule type" value="Genomic_DNA"/>
</dbReference>
<reference evidence="2 3" key="1">
    <citation type="journal article" date="2018" name="Front. Plant Sci.">
        <title>Red Clover (Trifolium pratense) and Zigzag Clover (T. medium) - A Picture of Genomic Similarities and Differences.</title>
        <authorList>
            <person name="Dluhosova J."/>
            <person name="Istvanek J."/>
            <person name="Nedelnik J."/>
            <person name="Repkova J."/>
        </authorList>
    </citation>
    <scope>NUCLEOTIDE SEQUENCE [LARGE SCALE GENOMIC DNA]</scope>
    <source>
        <strain evidence="3">cv. 10/8</strain>
        <tissue evidence="2">Leaf</tissue>
    </source>
</reference>
<organism evidence="2 3">
    <name type="scientific">Trifolium medium</name>
    <dbReference type="NCBI Taxonomy" id="97028"/>
    <lineage>
        <taxon>Eukaryota</taxon>
        <taxon>Viridiplantae</taxon>
        <taxon>Streptophyta</taxon>
        <taxon>Embryophyta</taxon>
        <taxon>Tracheophyta</taxon>
        <taxon>Spermatophyta</taxon>
        <taxon>Magnoliopsida</taxon>
        <taxon>eudicotyledons</taxon>
        <taxon>Gunneridae</taxon>
        <taxon>Pentapetalae</taxon>
        <taxon>rosids</taxon>
        <taxon>fabids</taxon>
        <taxon>Fabales</taxon>
        <taxon>Fabaceae</taxon>
        <taxon>Papilionoideae</taxon>
        <taxon>50 kb inversion clade</taxon>
        <taxon>NPAAA clade</taxon>
        <taxon>Hologalegina</taxon>
        <taxon>IRL clade</taxon>
        <taxon>Trifolieae</taxon>
        <taxon>Trifolium</taxon>
    </lineage>
</organism>
<evidence type="ECO:0000313" key="2">
    <source>
        <dbReference type="EMBL" id="MCI65941.1"/>
    </source>
</evidence>